<dbReference type="SUPFAM" id="SSF53383">
    <property type="entry name" value="PLP-dependent transferases"/>
    <property type="match status" value="1"/>
</dbReference>
<name>A0A369TD18_9PROT</name>
<sequence length="494" mass="53166">MPRRADRSALVSLSLDAAGATPLHRQLYRQLREAMLAGRLAPGARLPSSRALARELGCARNTVLSAFDQLFAEGYLDGRSGSGTYVSRVLPEGLLPKEASPAESEDAGRRVLSHRGRTLAALFPVRGERPSAFEPGVPDTTLFPFELWRRLLTRPWRGDTGALTRHGDAGGYRPLRQAIADYLRGARGLDCDWRQVFVTSGAQQALDIVARLLLDPGEAAWVEEPGYGGLRGALTAAGARVVPVPLDDEGLDIAAGRKTASDARLAVVSPSHQYPMGTVMSLPRRLQLLDWARAADAWIVEDDYDSEYRYAGPPLAALQSLDRGGRVIYLGTFSKVLFPGLRIGYLVVPDDLVEPLARARRALDDHPGIVAQPALAAFIAEGHFAAHLRRMRRLYKARQDALVGAAEQELAGLLEVAPDAAGMHLVAALAPALAARMNDWQAAARALDAGVTAPALADYHFATPYRQGLLLGYAGVPESEIAPAVRRLARALAA</sequence>
<keyword evidence="4" id="KW-0238">DNA-binding</keyword>
<dbReference type="PANTHER" id="PTHR46577">
    <property type="entry name" value="HTH-TYPE TRANSCRIPTIONAL REGULATORY PROTEIN GABR"/>
    <property type="match status" value="1"/>
</dbReference>
<dbReference type="GO" id="GO:0003677">
    <property type="term" value="F:DNA binding"/>
    <property type="evidence" value="ECO:0007669"/>
    <property type="project" value="UniProtKB-KW"/>
</dbReference>
<evidence type="ECO:0000256" key="3">
    <source>
        <dbReference type="ARBA" id="ARBA00023015"/>
    </source>
</evidence>
<protein>
    <submittedName>
        <fullName evidence="7">PLP-dependent aminotransferase family protein</fullName>
    </submittedName>
</protein>
<dbReference type="CDD" id="cd00609">
    <property type="entry name" value="AAT_like"/>
    <property type="match status" value="1"/>
</dbReference>
<dbReference type="Pfam" id="PF00392">
    <property type="entry name" value="GntR"/>
    <property type="match status" value="1"/>
</dbReference>
<gene>
    <name evidence="7" type="ORF">DRB17_05080</name>
</gene>
<dbReference type="GO" id="GO:0003700">
    <property type="term" value="F:DNA-binding transcription factor activity"/>
    <property type="evidence" value="ECO:0007669"/>
    <property type="project" value="InterPro"/>
</dbReference>
<dbReference type="PROSITE" id="PS50949">
    <property type="entry name" value="HTH_GNTR"/>
    <property type="match status" value="1"/>
</dbReference>
<dbReference type="GO" id="GO:0030170">
    <property type="term" value="F:pyridoxal phosphate binding"/>
    <property type="evidence" value="ECO:0007669"/>
    <property type="project" value="InterPro"/>
</dbReference>
<dbReference type="PANTHER" id="PTHR46577:SF1">
    <property type="entry name" value="HTH-TYPE TRANSCRIPTIONAL REGULATORY PROTEIN GABR"/>
    <property type="match status" value="1"/>
</dbReference>
<comment type="similarity">
    <text evidence="1">In the C-terminal section; belongs to the class-I pyridoxal-phosphate-dependent aminotransferase family.</text>
</comment>
<dbReference type="SUPFAM" id="SSF46785">
    <property type="entry name" value="Winged helix' DNA-binding domain"/>
    <property type="match status" value="1"/>
</dbReference>
<dbReference type="Pfam" id="PF00155">
    <property type="entry name" value="Aminotran_1_2"/>
    <property type="match status" value="1"/>
</dbReference>
<keyword evidence="8" id="KW-1185">Reference proteome</keyword>
<dbReference type="EMBL" id="QPMH01000003">
    <property type="protein sequence ID" value="RDD63223.1"/>
    <property type="molecule type" value="Genomic_DNA"/>
</dbReference>
<reference evidence="7 8" key="1">
    <citation type="submission" date="2018-07" db="EMBL/GenBank/DDBJ databases">
        <title>Venubactetium sediminum gen. nov., sp. nov., isolated from a marine solar saltern.</title>
        <authorList>
            <person name="Wang S."/>
        </authorList>
    </citation>
    <scope>NUCLEOTIDE SEQUENCE [LARGE SCALE GENOMIC DNA]</scope>
    <source>
        <strain evidence="7 8">WD2A32</strain>
    </source>
</reference>
<keyword evidence="5" id="KW-0804">Transcription</keyword>
<evidence type="ECO:0000313" key="8">
    <source>
        <dbReference type="Proteomes" id="UP000253941"/>
    </source>
</evidence>
<dbReference type="InterPro" id="IPR015424">
    <property type="entry name" value="PyrdxlP-dep_Trfase"/>
</dbReference>
<dbReference type="GO" id="GO:0008483">
    <property type="term" value="F:transaminase activity"/>
    <property type="evidence" value="ECO:0007669"/>
    <property type="project" value="UniProtKB-KW"/>
</dbReference>
<evidence type="ECO:0000256" key="2">
    <source>
        <dbReference type="ARBA" id="ARBA00022898"/>
    </source>
</evidence>
<dbReference type="PRINTS" id="PR00035">
    <property type="entry name" value="HTHGNTR"/>
</dbReference>
<dbReference type="InterPro" id="IPR036390">
    <property type="entry name" value="WH_DNA-bd_sf"/>
</dbReference>
<organism evidence="7 8">
    <name type="scientific">Ferruginivarius sediminum</name>
    <dbReference type="NCBI Taxonomy" id="2661937"/>
    <lineage>
        <taxon>Bacteria</taxon>
        <taxon>Pseudomonadati</taxon>
        <taxon>Pseudomonadota</taxon>
        <taxon>Alphaproteobacteria</taxon>
        <taxon>Rhodospirillales</taxon>
        <taxon>Rhodospirillaceae</taxon>
        <taxon>Ferruginivarius</taxon>
    </lineage>
</organism>
<dbReference type="CDD" id="cd07377">
    <property type="entry name" value="WHTH_GntR"/>
    <property type="match status" value="1"/>
</dbReference>
<keyword evidence="7" id="KW-0808">Transferase</keyword>
<dbReference type="InterPro" id="IPR004839">
    <property type="entry name" value="Aminotransferase_I/II_large"/>
</dbReference>
<feature type="domain" description="HTH gntR-type" evidence="6">
    <location>
        <begin position="21"/>
        <end position="89"/>
    </location>
</feature>
<keyword evidence="7" id="KW-0032">Aminotransferase</keyword>
<dbReference type="SMART" id="SM00345">
    <property type="entry name" value="HTH_GNTR"/>
    <property type="match status" value="1"/>
</dbReference>
<dbReference type="RefSeq" id="WP_114581093.1">
    <property type="nucleotide sequence ID" value="NZ_QPMH01000003.1"/>
</dbReference>
<evidence type="ECO:0000313" key="7">
    <source>
        <dbReference type="EMBL" id="RDD63223.1"/>
    </source>
</evidence>
<dbReference type="Gene3D" id="1.10.10.10">
    <property type="entry name" value="Winged helix-like DNA-binding domain superfamily/Winged helix DNA-binding domain"/>
    <property type="match status" value="1"/>
</dbReference>
<accession>A0A369TD18</accession>
<evidence type="ECO:0000256" key="4">
    <source>
        <dbReference type="ARBA" id="ARBA00023125"/>
    </source>
</evidence>
<dbReference type="Gene3D" id="3.40.640.10">
    <property type="entry name" value="Type I PLP-dependent aspartate aminotransferase-like (Major domain)"/>
    <property type="match status" value="1"/>
</dbReference>
<proteinExistence type="inferred from homology"/>
<keyword evidence="3" id="KW-0805">Transcription regulation</keyword>
<evidence type="ECO:0000256" key="5">
    <source>
        <dbReference type="ARBA" id="ARBA00023163"/>
    </source>
</evidence>
<dbReference type="InterPro" id="IPR000524">
    <property type="entry name" value="Tscrpt_reg_HTH_GntR"/>
</dbReference>
<dbReference type="InterPro" id="IPR015421">
    <property type="entry name" value="PyrdxlP-dep_Trfase_major"/>
</dbReference>
<keyword evidence="2" id="KW-0663">Pyridoxal phosphate</keyword>
<dbReference type="InterPro" id="IPR036388">
    <property type="entry name" value="WH-like_DNA-bd_sf"/>
</dbReference>
<evidence type="ECO:0000259" key="6">
    <source>
        <dbReference type="PROSITE" id="PS50949"/>
    </source>
</evidence>
<dbReference type="Proteomes" id="UP000253941">
    <property type="component" value="Unassembled WGS sequence"/>
</dbReference>
<dbReference type="AlphaFoldDB" id="A0A369TD18"/>
<dbReference type="InterPro" id="IPR051446">
    <property type="entry name" value="HTH_trans_reg/aminotransferase"/>
</dbReference>
<comment type="caution">
    <text evidence="7">The sequence shown here is derived from an EMBL/GenBank/DDBJ whole genome shotgun (WGS) entry which is preliminary data.</text>
</comment>
<evidence type="ECO:0000256" key="1">
    <source>
        <dbReference type="ARBA" id="ARBA00005384"/>
    </source>
</evidence>